<proteinExistence type="predicted"/>
<keyword evidence="3" id="KW-1185">Reference proteome</keyword>
<dbReference type="EMBL" id="JACSDY010000020">
    <property type="protein sequence ID" value="KAF7397119.1"/>
    <property type="molecule type" value="Genomic_DNA"/>
</dbReference>
<organism evidence="2 3">
    <name type="scientific">Vespula pensylvanica</name>
    <name type="common">Western yellow jacket</name>
    <name type="synonym">Wasp</name>
    <dbReference type="NCBI Taxonomy" id="30213"/>
    <lineage>
        <taxon>Eukaryota</taxon>
        <taxon>Metazoa</taxon>
        <taxon>Ecdysozoa</taxon>
        <taxon>Arthropoda</taxon>
        <taxon>Hexapoda</taxon>
        <taxon>Insecta</taxon>
        <taxon>Pterygota</taxon>
        <taxon>Neoptera</taxon>
        <taxon>Endopterygota</taxon>
        <taxon>Hymenoptera</taxon>
        <taxon>Apocrita</taxon>
        <taxon>Aculeata</taxon>
        <taxon>Vespoidea</taxon>
        <taxon>Vespidae</taxon>
        <taxon>Vespinae</taxon>
        <taxon>Vespula</taxon>
    </lineage>
</organism>
<protein>
    <submittedName>
        <fullName evidence="2">Uncharacterized protein</fullName>
    </submittedName>
</protein>
<feature type="compositionally biased region" description="Polar residues" evidence="1">
    <location>
        <begin position="1"/>
        <end position="24"/>
    </location>
</feature>
<reference evidence="2" key="1">
    <citation type="journal article" date="2020" name="G3 (Bethesda)">
        <title>High-Quality Assemblies for Three Invasive Social Wasps from the &lt;i&gt;Vespula&lt;/i&gt; Genus.</title>
        <authorList>
            <person name="Harrop T.W.R."/>
            <person name="Guhlin J."/>
            <person name="McLaughlin G.M."/>
            <person name="Permina E."/>
            <person name="Stockwell P."/>
            <person name="Gilligan J."/>
            <person name="Le Lec M.F."/>
            <person name="Gruber M.A.M."/>
            <person name="Quinn O."/>
            <person name="Lovegrove M."/>
            <person name="Duncan E.J."/>
            <person name="Remnant E.J."/>
            <person name="Van Eeckhoven J."/>
            <person name="Graham B."/>
            <person name="Knapp R.A."/>
            <person name="Langford K.W."/>
            <person name="Kronenberg Z."/>
            <person name="Press M.O."/>
            <person name="Eacker S.M."/>
            <person name="Wilson-Rankin E.E."/>
            <person name="Purcell J."/>
            <person name="Lester P.J."/>
            <person name="Dearden P.K."/>
        </authorList>
    </citation>
    <scope>NUCLEOTIDE SEQUENCE</scope>
    <source>
        <strain evidence="2">Volc-1</strain>
    </source>
</reference>
<evidence type="ECO:0000256" key="1">
    <source>
        <dbReference type="SAM" id="MobiDB-lite"/>
    </source>
</evidence>
<sequence length="198" mass="21655">MQRNATRFSTQLSSAQLNSTQLNDSAKPLSGNKSDFKSRWQTRAISRFDDYSHSPQSVPTDLPITVVYLSLSFLLFTTDVITPLSNYLLSLRELDRSQVVTPIHLPSARNHTFAIKTSRELVSSIVRAIVRGCWILCLVGVKGGWVGGGEDEKEVEEEEVEEERSKRMGVGLGVGVGGGSRVRVGKEAISITGVFNGA</sequence>
<evidence type="ECO:0000313" key="2">
    <source>
        <dbReference type="EMBL" id="KAF7397119.1"/>
    </source>
</evidence>
<dbReference type="AlphaFoldDB" id="A0A834JYP2"/>
<accession>A0A834JYP2</accession>
<dbReference type="Proteomes" id="UP000600918">
    <property type="component" value="Unassembled WGS sequence"/>
</dbReference>
<comment type="caution">
    <text evidence="2">The sequence shown here is derived from an EMBL/GenBank/DDBJ whole genome shotgun (WGS) entry which is preliminary data.</text>
</comment>
<name>A0A834JYP2_VESPE</name>
<feature type="region of interest" description="Disordered" evidence="1">
    <location>
        <begin position="1"/>
        <end position="34"/>
    </location>
</feature>
<evidence type="ECO:0000313" key="3">
    <source>
        <dbReference type="Proteomes" id="UP000600918"/>
    </source>
</evidence>
<gene>
    <name evidence="2" type="ORF">H0235_016656</name>
</gene>